<dbReference type="Pfam" id="PF00753">
    <property type="entry name" value="Lactamase_B"/>
    <property type="match status" value="1"/>
</dbReference>
<dbReference type="CDD" id="cd16278">
    <property type="entry name" value="metallo-hydrolase-like_MBL-fold"/>
    <property type="match status" value="1"/>
</dbReference>
<dbReference type="AlphaFoldDB" id="A0A0B4XNB4"/>
<feature type="domain" description="Metallo-beta-lactamase" evidence="1">
    <location>
        <begin position="56"/>
        <end position="220"/>
    </location>
</feature>
<proteinExistence type="predicted"/>
<dbReference type="PANTHER" id="PTHR23131">
    <property type="entry name" value="ENDORIBONUCLEASE LACTB2"/>
    <property type="match status" value="1"/>
</dbReference>
<dbReference type="Pfam" id="PF17778">
    <property type="entry name" value="WHD_BLACT"/>
    <property type="match status" value="1"/>
</dbReference>
<dbReference type="HOGENOM" id="CLU_048478_2_1_6"/>
<evidence type="ECO:0000313" key="2">
    <source>
        <dbReference type="EMBL" id="AJD48255.1"/>
    </source>
</evidence>
<accession>A0A0B4XNB4</accession>
<dbReference type="Proteomes" id="UP000006764">
    <property type="component" value="Chromosome"/>
</dbReference>
<dbReference type="Gene3D" id="3.60.15.10">
    <property type="entry name" value="Ribonuclease Z/Hydroxyacylglutathione hydrolase-like"/>
    <property type="match status" value="1"/>
</dbReference>
<dbReference type="SMART" id="SM00849">
    <property type="entry name" value="Lactamase_B"/>
    <property type="match status" value="1"/>
</dbReference>
<gene>
    <name evidence="2" type="ORF">S7S_09205</name>
</gene>
<dbReference type="STRING" id="391936.S7S_09205"/>
<dbReference type="KEGG" id="apac:S7S_09205"/>
<dbReference type="InterPro" id="IPR036388">
    <property type="entry name" value="WH-like_DNA-bd_sf"/>
</dbReference>
<sequence length="304" mass="33165">MDVTCFAQHRRKVHNAAVTVQPEFTMSSLIPGQPSLVAPGVWRILALNPGMMTGPGTNSYLLASDQGLVLLDPGPEDAHHADNLRAAATEIGQPITCVLVTHTHRDHSPNAALFGAVRRLGPLPPDDGLQDEAWQPDQILADGDCLSLGEGRTLRVIATPGHVSNHLCYLLEEEGVLFSGDHLIQGSTVVIAPPSGSMADYLASLRKLEHESIQVMAPGHGDLIIEPMDYISHTIGHRLRREEKVIRALTQHPDSQVSELVPGVYDDVPVFLHGVATMSLLAHLLKLEQEQRARRDAEERWVLL</sequence>
<keyword evidence="3" id="KW-1185">Reference proteome</keyword>
<organism evidence="2 3">
    <name type="scientific">Isoalcanivorax pacificus W11-5</name>
    <dbReference type="NCBI Taxonomy" id="391936"/>
    <lineage>
        <taxon>Bacteria</taxon>
        <taxon>Pseudomonadati</taxon>
        <taxon>Pseudomonadota</taxon>
        <taxon>Gammaproteobacteria</taxon>
        <taxon>Oceanospirillales</taxon>
        <taxon>Alcanivoracaceae</taxon>
        <taxon>Isoalcanivorax</taxon>
    </lineage>
</organism>
<dbReference type="InterPro" id="IPR001279">
    <property type="entry name" value="Metallo-B-lactamas"/>
</dbReference>
<dbReference type="InterPro" id="IPR041516">
    <property type="entry name" value="LACTB2_WH"/>
</dbReference>
<dbReference type="EMBL" id="CP004387">
    <property type="protein sequence ID" value="AJD48255.1"/>
    <property type="molecule type" value="Genomic_DNA"/>
</dbReference>
<dbReference type="InterPro" id="IPR036866">
    <property type="entry name" value="RibonucZ/Hydroxyglut_hydro"/>
</dbReference>
<protein>
    <submittedName>
        <fullName evidence="2">Metallo-beta-lactamase family protein</fullName>
    </submittedName>
</protein>
<dbReference type="Gene3D" id="1.10.10.10">
    <property type="entry name" value="Winged helix-like DNA-binding domain superfamily/Winged helix DNA-binding domain"/>
    <property type="match status" value="1"/>
</dbReference>
<evidence type="ECO:0000259" key="1">
    <source>
        <dbReference type="SMART" id="SM00849"/>
    </source>
</evidence>
<name>A0A0B4XNB4_9GAMM</name>
<reference evidence="2 3" key="1">
    <citation type="journal article" date="2012" name="J. Bacteriol.">
        <title>Genome sequence of an alkane-degrading bacterium, Alcanivorax pacificus type strain W11-5, isolated from deep sea sediment.</title>
        <authorList>
            <person name="Lai Q."/>
            <person name="Shao Z."/>
        </authorList>
    </citation>
    <scope>NUCLEOTIDE SEQUENCE [LARGE SCALE GENOMIC DNA]</scope>
    <source>
        <strain evidence="2 3">W11-5</strain>
    </source>
</reference>
<dbReference type="InterPro" id="IPR050662">
    <property type="entry name" value="Sec-metab_biosynth-thioest"/>
</dbReference>
<evidence type="ECO:0000313" key="3">
    <source>
        <dbReference type="Proteomes" id="UP000006764"/>
    </source>
</evidence>
<dbReference type="PANTHER" id="PTHR23131:SF0">
    <property type="entry name" value="ENDORIBONUCLEASE LACTB2"/>
    <property type="match status" value="1"/>
</dbReference>
<dbReference type="SUPFAM" id="SSF56281">
    <property type="entry name" value="Metallo-hydrolase/oxidoreductase"/>
    <property type="match status" value="1"/>
</dbReference>